<reference evidence="1 2" key="1">
    <citation type="submission" date="2018-09" db="EMBL/GenBank/DDBJ databases">
        <title>Murine metabolic-syndrome-specific gut microbial biobank.</title>
        <authorList>
            <person name="Liu C."/>
        </authorList>
    </citation>
    <scope>NUCLEOTIDE SEQUENCE [LARGE SCALE GENOMIC DNA]</scope>
    <source>
        <strain evidence="1 2">0.1xD8-82</strain>
    </source>
</reference>
<name>A0A3A9AQP6_9FIRM</name>
<comment type="caution">
    <text evidence="1">The sequence shown here is derived from an EMBL/GenBank/DDBJ whole genome shotgun (WGS) entry which is preliminary data.</text>
</comment>
<sequence length="156" mass="18108">MTIIGLILFYNKEKTFYKKSIERKSLRMEKFWSYFSVLDRWLKLKENNQKLDKCLKDLGYERVAVYGLGKLGEHLIAELENSQVKVICGIDQNINKGLGDIVTFCVGDKLPDIDVVIVTPVHDFYEIRDKLKAYVKCDIISLDEIVLRSELMKGLK</sequence>
<dbReference type="Proteomes" id="UP000280696">
    <property type="component" value="Unassembled WGS sequence"/>
</dbReference>
<protein>
    <recommendedName>
        <fullName evidence="3">C-methyltransferase domain-containing protein</fullName>
    </recommendedName>
</protein>
<dbReference type="AlphaFoldDB" id="A0A3A9AQP6"/>
<evidence type="ECO:0000313" key="2">
    <source>
        <dbReference type="Proteomes" id="UP000280696"/>
    </source>
</evidence>
<evidence type="ECO:0000313" key="1">
    <source>
        <dbReference type="EMBL" id="RKI88665.1"/>
    </source>
</evidence>
<proteinExistence type="predicted"/>
<organism evidence="1 2">
    <name type="scientific">Parablautia intestinalis</name>
    <dbReference type="NCBI Taxonomy" id="2320100"/>
    <lineage>
        <taxon>Bacteria</taxon>
        <taxon>Bacillati</taxon>
        <taxon>Bacillota</taxon>
        <taxon>Clostridia</taxon>
        <taxon>Lachnospirales</taxon>
        <taxon>Lachnospiraceae</taxon>
        <taxon>Parablautia</taxon>
    </lineage>
</organism>
<keyword evidence="2" id="KW-1185">Reference proteome</keyword>
<gene>
    <name evidence="1" type="ORF">D7V94_18995</name>
</gene>
<dbReference type="EMBL" id="RAYQ01000026">
    <property type="protein sequence ID" value="RKI88665.1"/>
    <property type="molecule type" value="Genomic_DNA"/>
</dbReference>
<evidence type="ECO:0008006" key="3">
    <source>
        <dbReference type="Google" id="ProtNLM"/>
    </source>
</evidence>
<accession>A0A3A9AQP6</accession>